<reference evidence="1 2" key="1">
    <citation type="submission" date="2016-10" db="EMBL/GenBank/DDBJ databases">
        <authorList>
            <person name="de Groot N.N."/>
        </authorList>
    </citation>
    <scope>NUCLEOTIDE SEQUENCE [LARGE SCALE GENOMIC DNA]</scope>
    <source>
        <strain evidence="1 2">Nm110</strain>
    </source>
</reference>
<protein>
    <submittedName>
        <fullName evidence="1">Uncharacterized protein</fullName>
    </submittedName>
</protein>
<evidence type="ECO:0000313" key="1">
    <source>
        <dbReference type="EMBL" id="SDW79764.1"/>
    </source>
</evidence>
<organism evidence="1 2">
    <name type="scientific">Nitrosomonas communis</name>
    <dbReference type="NCBI Taxonomy" id="44574"/>
    <lineage>
        <taxon>Bacteria</taxon>
        <taxon>Pseudomonadati</taxon>
        <taxon>Pseudomonadota</taxon>
        <taxon>Betaproteobacteria</taxon>
        <taxon>Nitrosomonadales</taxon>
        <taxon>Nitrosomonadaceae</taxon>
        <taxon>Nitrosomonas</taxon>
    </lineage>
</organism>
<accession>A0A1H2WHM9</accession>
<sequence length="28" mass="2936">MNWNNACRALLSAVAASLSLILDAALHP</sequence>
<gene>
    <name evidence="1" type="ORF">SAMN05421882_10291</name>
</gene>
<name>A0A1H2WHM9_9PROT</name>
<dbReference type="Proteomes" id="UP000183454">
    <property type="component" value="Unassembled WGS sequence"/>
</dbReference>
<feature type="non-terminal residue" evidence="1">
    <location>
        <position position="28"/>
    </location>
</feature>
<dbReference type="AlphaFoldDB" id="A0A1H2WHM9"/>
<proteinExistence type="predicted"/>
<evidence type="ECO:0000313" key="2">
    <source>
        <dbReference type="Proteomes" id="UP000183454"/>
    </source>
</evidence>
<dbReference type="EMBL" id="FNNH01000029">
    <property type="protein sequence ID" value="SDW79764.1"/>
    <property type="molecule type" value="Genomic_DNA"/>
</dbReference>